<evidence type="ECO:0000256" key="7">
    <source>
        <dbReference type="SAM" id="MobiDB-lite"/>
    </source>
</evidence>
<keyword evidence="4" id="KW-0547">Nucleotide-binding</keyword>
<proteinExistence type="predicted"/>
<dbReference type="AlphaFoldDB" id="A0A4W6C248"/>
<dbReference type="GeneTree" id="ENSGT00900000141094"/>
<evidence type="ECO:0000256" key="5">
    <source>
        <dbReference type="ARBA" id="ARBA00022840"/>
    </source>
</evidence>
<accession>A0A4W6C248</accession>
<gene>
    <name evidence="9" type="primary">SMC4</name>
    <name evidence="9" type="synonym">smc4</name>
</gene>
<name>A0A4W6C248_LATCA</name>
<dbReference type="Proteomes" id="UP000314980">
    <property type="component" value="Unassembled WGS sequence"/>
</dbReference>
<keyword evidence="3" id="KW-0158">Chromosome</keyword>
<evidence type="ECO:0000256" key="6">
    <source>
        <dbReference type="ARBA" id="ARBA00023242"/>
    </source>
</evidence>
<dbReference type="GO" id="GO:0005524">
    <property type="term" value="F:ATP binding"/>
    <property type="evidence" value="ECO:0007669"/>
    <property type="project" value="UniProtKB-KW"/>
</dbReference>
<dbReference type="PANTHER" id="PTHR18937:SF172">
    <property type="entry name" value="STRUCTURAL MAINTENANCE OF CHROMOSOMES PROTEIN"/>
    <property type="match status" value="1"/>
</dbReference>
<feature type="domain" description="RecF/RecN/SMC N-terminal" evidence="8">
    <location>
        <begin position="90"/>
        <end position="171"/>
    </location>
</feature>
<dbReference type="InterPro" id="IPR003395">
    <property type="entry name" value="RecF/RecN/SMC_N"/>
</dbReference>
<dbReference type="InterPro" id="IPR027417">
    <property type="entry name" value="P-loop_NTPase"/>
</dbReference>
<evidence type="ECO:0000313" key="9">
    <source>
        <dbReference type="Ensembl" id="ENSLCAP00010004704.1"/>
    </source>
</evidence>
<evidence type="ECO:0000256" key="3">
    <source>
        <dbReference type="ARBA" id="ARBA00022454"/>
    </source>
</evidence>
<evidence type="ECO:0000256" key="4">
    <source>
        <dbReference type="ARBA" id="ARBA00022741"/>
    </source>
</evidence>
<evidence type="ECO:0000313" key="10">
    <source>
        <dbReference type="Proteomes" id="UP000314980"/>
    </source>
</evidence>
<comment type="subcellular location">
    <subcellularLocation>
        <location evidence="2">Chromosome</location>
    </subcellularLocation>
    <subcellularLocation>
        <location evidence="1">Nucleus</location>
    </subcellularLocation>
</comment>
<reference evidence="9" key="3">
    <citation type="submission" date="2025-09" db="UniProtKB">
        <authorList>
            <consortium name="Ensembl"/>
        </authorList>
    </citation>
    <scope>IDENTIFICATION</scope>
</reference>
<dbReference type="GO" id="GO:0005634">
    <property type="term" value="C:nucleus"/>
    <property type="evidence" value="ECO:0007669"/>
    <property type="project" value="UniProtKB-SubCell"/>
</dbReference>
<keyword evidence="5" id="KW-0067">ATP-binding</keyword>
<feature type="region of interest" description="Disordered" evidence="7">
    <location>
        <begin position="1"/>
        <end position="57"/>
    </location>
</feature>
<dbReference type="PANTHER" id="PTHR18937">
    <property type="entry name" value="STRUCTURAL MAINTENANCE OF CHROMOSOMES SMC FAMILY MEMBER"/>
    <property type="match status" value="1"/>
</dbReference>
<feature type="compositionally biased region" description="Low complexity" evidence="7">
    <location>
        <begin position="1"/>
        <end position="14"/>
    </location>
</feature>
<dbReference type="GO" id="GO:0007076">
    <property type="term" value="P:mitotic chromosome condensation"/>
    <property type="evidence" value="ECO:0007669"/>
    <property type="project" value="TreeGrafter"/>
</dbReference>
<evidence type="ECO:0000256" key="1">
    <source>
        <dbReference type="ARBA" id="ARBA00004123"/>
    </source>
</evidence>
<keyword evidence="6" id="KW-0539">Nucleus</keyword>
<reference evidence="9" key="2">
    <citation type="submission" date="2025-08" db="UniProtKB">
        <authorList>
            <consortium name="Ensembl"/>
        </authorList>
    </citation>
    <scope>IDENTIFICATION</scope>
</reference>
<evidence type="ECO:0000256" key="2">
    <source>
        <dbReference type="ARBA" id="ARBA00004286"/>
    </source>
</evidence>
<dbReference type="SUPFAM" id="SSF52540">
    <property type="entry name" value="P-loop containing nucleoside triphosphate hydrolases"/>
    <property type="match status" value="1"/>
</dbReference>
<sequence length="181" mass="19633">MPSKTAKSSTASAKPRGKGSQPRDDSEDELDVPPQETNSNGQEEAPPTTDPSHGEAAEAVDNRSLEEILGSIPPPPPPAMTNEPGAPRLMITHLVNRNFKSYAGEQILGPFHKRFSCIIGPNGSGKSNVIDSMLFVFGYRAQKIRSKKLSVLIHSSDKHKDVQSCTVEVITHTCHSLFIMC</sequence>
<organism evidence="9 10">
    <name type="scientific">Lates calcarifer</name>
    <name type="common">Barramundi</name>
    <name type="synonym">Holocentrus calcarifer</name>
    <dbReference type="NCBI Taxonomy" id="8187"/>
    <lineage>
        <taxon>Eukaryota</taxon>
        <taxon>Metazoa</taxon>
        <taxon>Chordata</taxon>
        <taxon>Craniata</taxon>
        <taxon>Vertebrata</taxon>
        <taxon>Euteleostomi</taxon>
        <taxon>Actinopterygii</taxon>
        <taxon>Neopterygii</taxon>
        <taxon>Teleostei</taxon>
        <taxon>Neoteleostei</taxon>
        <taxon>Acanthomorphata</taxon>
        <taxon>Carangaria</taxon>
        <taxon>Carangaria incertae sedis</taxon>
        <taxon>Centropomidae</taxon>
        <taxon>Lates</taxon>
    </lineage>
</organism>
<keyword evidence="10" id="KW-1185">Reference proteome</keyword>
<dbReference type="GO" id="GO:0000796">
    <property type="term" value="C:condensin complex"/>
    <property type="evidence" value="ECO:0007669"/>
    <property type="project" value="TreeGrafter"/>
</dbReference>
<reference evidence="10" key="1">
    <citation type="submission" date="2015-09" db="EMBL/GenBank/DDBJ databases">
        <authorList>
            <person name="Sai Rama Sridatta P."/>
        </authorList>
    </citation>
    <scope>NUCLEOTIDE SEQUENCE [LARGE SCALE GENOMIC DNA]</scope>
</reference>
<dbReference type="Pfam" id="PF02463">
    <property type="entry name" value="SMC_N"/>
    <property type="match status" value="1"/>
</dbReference>
<evidence type="ECO:0000259" key="8">
    <source>
        <dbReference type="Pfam" id="PF02463"/>
    </source>
</evidence>
<dbReference type="Gene3D" id="3.40.50.300">
    <property type="entry name" value="P-loop containing nucleotide triphosphate hydrolases"/>
    <property type="match status" value="1"/>
</dbReference>
<dbReference type="Ensembl" id="ENSLCAT00010004827.1">
    <property type="protein sequence ID" value="ENSLCAP00010004704.1"/>
    <property type="gene ID" value="ENSLCAG00010001740.1"/>
</dbReference>
<protein>
    <submittedName>
        <fullName evidence="9">Structural maintenance of chromosomes 4</fullName>
    </submittedName>
</protein>